<protein>
    <submittedName>
        <fullName evidence="1">Uncharacterized protein</fullName>
    </submittedName>
</protein>
<evidence type="ECO:0000313" key="1">
    <source>
        <dbReference type="EMBL" id="CAG7734189.1"/>
    </source>
</evidence>
<dbReference type="AlphaFoldDB" id="A0A8J2K9B1"/>
<gene>
    <name evidence="1" type="ORF">AFUS01_LOCUS22592</name>
</gene>
<organism evidence="1 2">
    <name type="scientific">Allacma fusca</name>
    <dbReference type="NCBI Taxonomy" id="39272"/>
    <lineage>
        <taxon>Eukaryota</taxon>
        <taxon>Metazoa</taxon>
        <taxon>Ecdysozoa</taxon>
        <taxon>Arthropoda</taxon>
        <taxon>Hexapoda</taxon>
        <taxon>Collembola</taxon>
        <taxon>Symphypleona</taxon>
        <taxon>Sminthuridae</taxon>
        <taxon>Allacma</taxon>
    </lineage>
</organism>
<sequence length="166" mass="18821">MSSSIFSTNSWSSISLNLILRVTNYQQRPCHGLLGCCRAFHQSTRVRLHDLPLDIHLHFVQHQLQLLAECFDLRVQKNWQKSRAAVRNDSHLQANANSEYAGELNSRSQEFIRLLKDSMGVGGKMQVKALSPIGVQVGSIFVIKRFTALAIIYIVSNITWNCLLLQ</sequence>
<dbReference type="EMBL" id="CAJVCH010264691">
    <property type="protein sequence ID" value="CAG7734189.1"/>
    <property type="molecule type" value="Genomic_DNA"/>
</dbReference>
<name>A0A8J2K9B1_9HEXA</name>
<dbReference type="Proteomes" id="UP000708208">
    <property type="component" value="Unassembled WGS sequence"/>
</dbReference>
<evidence type="ECO:0000313" key="2">
    <source>
        <dbReference type="Proteomes" id="UP000708208"/>
    </source>
</evidence>
<comment type="caution">
    <text evidence="1">The sequence shown here is derived from an EMBL/GenBank/DDBJ whole genome shotgun (WGS) entry which is preliminary data.</text>
</comment>
<accession>A0A8J2K9B1</accession>
<keyword evidence="2" id="KW-1185">Reference proteome</keyword>
<proteinExistence type="predicted"/>
<reference evidence="1" key="1">
    <citation type="submission" date="2021-06" db="EMBL/GenBank/DDBJ databases">
        <authorList>
            <person name="Hodson N. C."/>
            <person name="Mongue J. A."/>
            <person name="Jaron S. K."/>
        </authorList>
    </citation>
    <scope>NUCLEOTIDE SEQUENCE</scope>
</reference>